<comment type="caution">
    <text evidence="2">The sequence shown here is derived from an EMBL/GenBank/DDBJ whole genome shotgun (WGS) entry which is preliminary data.</text>
</comment>
<protein>
    <submittedName>
        <fullName evidence="2">Uncharacterized protein</fullName>
    </submittedName>
</protein>
<gene>
    <name evidence="2" type="ORF">TAV2_LOCUS15110</name>
</gene>
<accession>A0AAU9SDD1</accession>
<evidence type="ECO:0000313" key="2">
    <source>
        <dbReference type="EMBL" id="CAH2062648.1"/>
    </source>
</evidence>
<sequence length="119" mass="13525">MELLPVFPNDVAMECLIRVPLRNSQSSPRFVRIGSLRFSCRSFNSTGKPLGWHGQSLFCRRPGQPGTELLRREASVSSRLPTNALRTETGRRSELPRRRSSPTGCQCFATSSWSVRSWW</sequence>
<feature type="compositionally biased region" description="Polar residues" evidence="1">
    <location>
        <begin position="75"/>
        <end position="86"/>
    </location>
</feature>
<reference evidence="2 3" key="1">
    <citation type="submission" date="2022-03" db="EMBL/GenBank/DDBJ databases">
        <authorList>
            <person name="Nunn A."/>
            <person name="Chopra R."/>
            <person name="Nunn A."/>
            <person name="Contreras Garrido A."/>
        </authorList>
    </citation>
    <scope>NUCLEOTIDE SEQUENCE [LARGE SCALE GENOMIC DNA]</scope>
</reference>
<evidence type="ECO:0000313" key="3">
    <source>
        <dbReference type="Proteomes" id="UP000836841"/>
    </source>
</evidence>
<organism evidence="2 3">
    <name type="scientific">Thlaspi arvense</name>
    <name type="common">Field penny-cress</name>
    <dbReference type="NCBI Taxonomy" id="13288"/>
    <lineage>
        <taxon>Eukaryota</taxon>
        <taxon>Viridiplantae</taxon>
        <taxon>Streptophyta</taxon>
        <taxon>Embryophyta</taxon>
        <taxon>Tracheophyta</taxon>
        <taxon>Spermatophyta</taxon>
        <taxon>Magnoliopsida</taxon>
        <taxon>eudicotyledons</taxon>
        <taxon>Gunneridae</taxon>
        <taxon>Pentapetalae</taxon>
        <taxon>rosids</taxon>
        <taxon>malvids</taxon>
        <taxon>Brassicales</taxon>
        <taxon>Brassicaceae</taxon>
        <taxon>Thlaspideae</taxon>
        <taxon>Thlaspi</taxon>
    </lineage>
</organism>
<name>A0AAU9SDD1_THLAR</name>
<keyword evidence="3" id="KW-1185">Reference proteome</keyword>
<dbReference type="EMBL" id="CAJVSB020000811">
    <property type="protein sequence ID" value="CAH2062648.1"/>
    <property type="molecule type" value="Genomic_DNA"/>
</dbReference>
<feature type="compositionally biased region" description="Basic and acidic residues" evidence="1">
    <location>
        <begin position="88"/>
        <end position="97"/>
    </location>
</feature>
<proteinExistence type="predicted"/>
<evidence type="ECO:0000256" key="1">
    <source>
        <dbReference type="SAM" id="MobiDB-lite"/>
    </source>
</evidence>
<feature type="region of interest" description="Disordered" evidence="1">
    <location>
        <begin position="71"/>
        <end position="106"/>
    </location>
</feature>
<dbReference type="AlphaFoldDB" id="A0AAU9SDD1"/>
<dbReference type="Proteomes" id="UP000836841">
    <property type="component" value="Unassembled WGS sequence"/>
</dbReference>